<evidence type="ECO:0000256" key="1">
    <source>
        <dbReference type="SAM" id="Phobius"/>
    </source>
</evidence>
<dbReference type="Proteomes" id="UP000717328">
    <property type="component" value="Unassembled WGS sequence"/>
</dbReference>
<comment type="caution">
    <text evidence="2">The sequence shown here is derived from an EMBL/GenBank/DDBJ whole genome shotgun (WGS) entry which is preliminary data.</text>
</comment>
<proteinExistence type="predicted"/>
<keyword evidence="1" id="KW-0472">Membrane</keyword>
<keyword evidence="1" id="KW-0812">Transmembrane</keyword>
<feature type="transmembrane region" description="Helical" evidence="1">
    <location>
        <begin position="12"/>
        <end position="33"/>
    </location>
</feature>
<evidence type="ECO:0000313" key="3">
    <source>
        <dbReference type="Proteomes" id="UP000717328"/>
    </source>
</evidence>
<dbReference type="EMBL" id="JABCKI010000122">
    <property type="protein sequence ID" value="KAG5652499.1"/>
    <property type="molecule type" value="Genomic_DNA"/>
</dbReference>
<sequence length="99" mass="10925">MNLTSHMEHHPYAFYTMSTMSATLALFVAWMGLRKYITSLSSRLYLTTGTVPDLPKSGKSAFQAANLVEKCTKLGSPFPCEEEAPIAAGHEYPHLVAFL</sequence>
<reference evidence="2" key="2">
    <citation type="submission" date="2021-10" db="EMBL/GenBank/DDBJ databases">
        <title>Phylogenomics reveals ancestral predisposition of the termite-cultivated fungus Termitomyces towards a domesticated lifestyle.</title>
        <authorList>
            <person name="Auxier B."/>
            <person name="Grum-Grzhimaylo A."/>
            <person name="Cardenas M.E."/>
            <person name="Lodge J.D."/>
            <person name="Laessoe T."/>
            <person name="Pedersen O."/>
            <person name="Smith M.E."/>
            <person name="Kuyper T.W."/>
            <person name="Franco-Molano E.A."/>
            <person name="Baroni T.J."/>
            <person name="Aanen D.K."/>
        </authorList>
    </citation>
    <scope>NUCLEOTIDE SEQUENCE</scope>
    <source>
        <strain evidence="2">D49</strain>
    </source>
</reference>
<name>A0A9P7KJX8_9AGAR</name>
<evidence type="ECO:0000313" key="2">
    <source>
        <dbReference type="EMBL" id="KAG5652499.1"/>
    </source>
</evidence>
<keyword evidence="3" id="KW-1185">Reference proteome</keyword>
<dbReference type="OrthoDB" id="10251508at2759"/>
<gene>
    <name evidence="2" type="ORF">H0H81_004811</name>
</gene>
<accession>A0A9P7KJX8</accession>
<keyword evidence="1" id="KW-1133">Transmembrane helix</keyword>
<organism evidence="2 3">
    <name type="scientific">Sphagnurus paluster</name>
    <dbReference type="NCBI Taxonomy" id="117069"/>
    <lineage>
        <taxon>Eukaryota</taxon>
        <taxon>Fungi</taxon>
        <taxon>Dikarya</taxon>
        <taxon>Basidiomycota</taxon>
        <taxon>Agaricomycotina</taxon>
        <taxon>Agaricomycetes</taxon>
        <taxon>Agaricomycetidae</taxon>
        <taxon>Agaricales</taxon>
        <taxon>Tricholomatineae</taxon>
        <taxon>Lyophyllaceae</taxon>
        <taxon>Sphagnurus</taxon>
    </lineage>
</organism>
<dbReference type="AlphaFoldDB" id="A0A9P7KJX8"/>
<reference evidence="2" key="1">
    <citation type="submission" date="2021-02" db="EMBL/GenBank/DDBJ databases">
        <authorList>
            <person name="Nieuwenhuis M."/>
            <person name="Van De Peppel L.J.J."/>
        </authorList>
    </citation>
    <scope>NUCLEOTIDE SEQUENCE</scope>
    <source>
        <strain evidence="2">D49</strain>
    </source>
</reference>
<protein>
    <submittedName>
        <fullName evidence="2">Uncharacterized protein</fullName>
    </submittedName>
</protein>